<protein>
    <submittedName>
        <fullName evidence="1">Uncharacterized protein</fullName>
    </submittedName>
</protein>
<proteinExistence type="predicted"/>
<name>A0ACB9T2Q8_HOLOL</name>
<accession>A0ACB9T2Q8</accession>
<comment type="caution">
    <text evidence="1">The sequence shown here is derived from an EMBL/GenBank/DDBJ whole genome shotgun (WGS) entry which is preliminary data.</text>
</comment>
<reference evidence="1" key="1">
    <citation type="submission" date="2022-04" db="EMBL/GenBank/DDBJ databases">
        <title>Chromosome-scale genome assembly of Holotrichia oblita Faldermann.</title>
        <authorList>
            <person name="Rongchong L."/>
        </authorList>
    </citation>
    <scope>NUCLEOTIDE SEQUENCE</scope>
    <source>
        <strain evidence="1">81SQS9</strain>
    </source>
</reference>
<keyword evidence="2" id="KW-1185">Reference proteome</keyword>
<dbReference type="EMBL" id="CM043019">
    <property type="protein sequence ID" value="KAI4461061.1"/>
    <property type="molecule type" value="Genomic_DNA"/>
</dbReference>
<evidence type="ECO:0000313" key="1">
    <source>
        <dbReference type="EMBL" id="KAI4461061.1"/>
    </source>
</evidence>
<sequence>MASINVKKVLQHINKTNFYKPIISMKKLKTDEKYLVLSLKLIKTKFGEVVVVELKDSAVFLPKRFHDSMTPEIIKEMNKLKSLHLVYMGELGAAYNCKFVNDDEESDDEEEEEEDGNKRKKPKLL</sequence>
<gene>
    <name evidence="1" type="ORF">MML48_5g00017279</name>
</gene>
<dbReference type="Proteomes" id="UP001056778">
    <property type="component" value="Chromosome 5"/>
</dbReference>
<evidence type="ECO:0000313" key="2">
    <source>
        <dbReference type="Proteomes" id="UP001056778"/>
    </source>
</evidence>
<organism evidence="1 2">
    <name type="scientific">Holotrichia oblita</name>
    <name type="common">Chafer beetle</name>
    <dbReference type="NCBI Taxonomy" id="644536"/>
    <lineage>
        <taxon>Eukaryota</taxon>
        <taxon>Metazoa</taxon>
        <taxon>Ecdysozoa</taxon>
        <taxon>Arthropoda</taxon>
        <taxon>Hexapoda</taxon>
        <taxon>Insecta</taxon>
        <taxon>Pterygota</taxon>
        <taxon>Neoptera</taxon>
        <taxon>Endopterygota</taxon>
        <taxon>Coleoptera</taxon>
        <taxon>Polyphaga</taxon>
        <taxon>Scarabaeiformia</taxon>
        <taxon>Scarabaeidae</taxon>
        <taxon>Melolonthinae</taxon>
        <taxon>Holotrichia</taxon>
    </lineage>
</organism>